<dbReference type="InterPro" id="IPR050123">
    <property type="entry name" value="Prok_molybdopt-oxidoreductase"/>
</dbReference>
<keyword evidence="1" id="KW-0560">Oxidoreductase</keyword>
<evidence type="ECO:0000256" key="1">
    <source>
        <dbReference type="ARBA" id="ARBA00023002"/>
    </source>
</evidence>
<sequence>RGLIGICNNPFVSLPNYRVVKEGYDTTEFHAQFDFFLSETAANAHVVLPVTTWAEDEGVMANAEARVVKHNKAQDPPPGVRTDTWAMCELARRLGVGDKFDFP</sequence>
<dbReference type="InterPro" id="IPR006656">
    <property type="entry name" value="Mopterin_OxRdtase"/>
</dbReference>
<dbReference type="PANTHER" id="PTHR43105:SF9">
    <property type="entry name" value="NADPH-FE(3+) OXIDOREDUCTASE SUBUNIT ALPHA"/>
    <property type="match status" value="1"/>
</dbReference>
<dbReference type="GO" id="GO:0016491">
    <property type="term" value="F:oxidoreductase activity"/>
    <property type="evidence" value="ECO:0007669"/>
    <property type="project" value="UniProtKB-KW"/>
</dbReference>
<dbReference type="PANTHER" id="PTHR43105">
    <property type="entry name" value="RESPIRATORY NITRATE REDUCTASE"/>
    <property type="match status" value="1"/>
</dbReference>
<dbReference type="SUPFAM" id="SSF53706">
    <property type="entry name" value="Formate dehydrogenase/DMSO reductase, domains 1-3"/>
    <property type="match status" value="1"/>
</dbReference>
<feature type="non-terminal residue" evidence="3">
    <location>
        <position position="1"/>
    </location>
</feature>
<dbReference type="Gene3D" id="3.40.50.740">
    <property type="match status" value="1"/>
</dbReference>
<accession>A0A6G3WYD1</accession>
<dbReference type="GO" id="GO:0016020">
    <property type="term" value="C:membrane"/>
    <property type="evidence" value="ECO:0007669"/>
    <property type="project" value="TreeGrafter"/>
</dbReference>
<dbReference type="Pfam" id="PF00384">
    <property type="entry name" value="Molybdopterin"/>
    <property type="match status" value="1"/>
</dbReference>
<name>A0A6G3WYD1_9ACTN</name>
<organism evidence="3">
    <name type="scientific">Streptomyces sp. SID7499</name>
    <dbReference type="NCBI Taxonomy" id="2706086"/>
    <lineage>
        <taxon>Bacteria</taxon>
        <taxon>Bacillati</taxon>
        <taxon>Actinomycetota</taxon>
        <taxon>Actinomycetes</taxon>
        <taxon>Kitasatosporales</taxon>
        <taxon>Streptomycetaceae</taxon>
        <taxon>Streptomyces</taxon>
    </lineage>
</organism>
<protein>
    <submittedName>
        <fullName evidence="3">Molybdopterin-dependent oxidoreductase</fullName>
    </submittedName>
</protein>
<dbReference type="AlphaFoldDB" id="A0A6G3WYD1"/>
<gene>
    <name evidence="3" type="ORF">G3M58_28100</name>
</gene>
<evidence type="ECO:0000259" key="2">
    <source>
        <dbReference type="Pfam" id="PF00384"/>
    </source>
</evidence>
<feature type="non-terminal residue" evidence="3">
    <location>
        <position position="103"/>
    </location>
</feature>
<feature type="domain" description="Molybdopterin oxidoreductase" evidence="2">
    <location>
        <begin position="6"/>
        <end position="92"/>
    </location>
</feature>
<dbReference type="EMBL" id="JAAGMN010002916">
    <property type="protein sequence ID" value="NEE10300.1"/>
    <property type="molecule type" value="Genomic_DNA"/>
</dbReference>
<reference evidence="3" key="1">
    <citation type="submission" date="2020-01" db="EMBL/GenBank/DDBJ databases">
        <title>Insect and environment-associated Actinomycetes.</title>
        <authorList>
            <person name="Currrie C."/>
            <person name="Chevrette M."/>
            <person name="Carlson C."/>
            <person name="Stubbendieck R."/>
            <person name="Wendt-Pienkowski E."/>
        </authorList>
    </citation>
    <scope>NUCLEOTIDE SEQUENCE</scope>
    <source>
        <strain evidence="3">SID7499</strain>
    </source>
</reference>
<proteinExistence type="predicted"/>
<comment type="caution">
    <text evidence="3">The sequence shown here is derived from an EMBL/GenBank/DDBJ whole genome shotgun (WGS) entry which is preliminary data.</text>
</comment>
<evidence type="ECO:0000313" key="3">
    <source>
        <dbReference type="EMBL" id="NEE10300.1"/>
    </source>
</evidence>